<evidence type="ECO:0000259" key="9">
    <source>
        <dbReference type="Pfam" id="PF21530"/>
    </source>
</evidence>
<evidence type="ECO:0000256" key="1">
    <source>
        <dbReference type="ARBA" id="ARBA00022741"/>
    </source>
</evidence>
<evidence type="ECO:0000313" key="10">
    <source>
        <dbReference type="EMBL" id="CAI6357361.1"/>
    </source>
</evidence>
<dbReference type="InterPro" id="IPR051055">
    <property type="entry name" value="PIF1_helicase"/>
</dbReference>
<protein>
    <recommendedName>
        <fullName evidence="9">DNA helicase Pif1-like 2B domain-containing protein</fullName>
    </recommendedName>
</protein>
<keyword evidence="11" id="KW-1185">Reference proteome</keyword>
<dbReference type="Proteomes" id="UP001160148">
    <property type="component" value="Unassembled WGS sequence"/>
</dbReference>
<dbReference type="Pfam" id="PF21530">
    <property type="entry name" value="Pif1_2B_dom"/>
    <property type="match status" value="1"/>
</dbReference>
<gene>
    <name evidence="10" type="ORF">MEUPH1_LOCUS12993</name>
</gene>
<reference evidence="10 11" key="1">
    <citation type="submission" date="2023-01" db="EMBL/GenBank/DDBJ databases">
        <authorList>
            <person name="Whitehead M."/>
        </authorList>
    </citation>
    <scope>NUCLEOTIDE SEQUENCE [LARGE SCALE GENOMIC DNA]</scope>
</reference>
<evidence type="ECO:0000256" key="2">
    <source>
        <dbReference type="ARBA" id="ARBA00022763"/>
    </source>
</evidence>
<proteinExistence type="predicted"/>
<accession>A0AAV0WND3</accession>
<keyword evidence="1" id="KW-0547">Nucleotide-binding</keyword>
<evidence type="ECO:0000256" key="7">
    <source>
        <dbReference type="ARBA" id="ARBA00023204"/>
    </source>
</evidence>
<dbReference type="InterPro" id="IPR049163">
    <property type="entry name" value="Pif1-like_2B_dom"/>
</dbReference>
<keyword evidence="3" id="KW-0378">Hydrolase</keyword>
<dbReference type="PANTHER" id="PTHR47642:SF5">
    <property type="entry name" value="ATP-DEPENDENT DNA HELICASE"/>
    <property type="match status" value="1"/>
</dbReference>
<keyword evidence="8" id="KW-0413">Isomerase</keyword>
<keyword evidence="5" id="KW-0067">ATP-binding</keyword>
<dbReference type="AlphaFoldDB" id="A0AAV0WND3"/>
<comment type="caution">
    <text evidence="10">The sequence shown here is derived from an EMBL/GenBank/DDBJ whole genome shotgun (WGS) entry which is preliminary data.</text>
</comment>
<evidence type="ECO:0000256" key="3">
    <source>
        <dbReference type="ARBA" id="ARBA00022801"/>
    </source>
</evidence>
<evidence type="ECO:0000256" key="5">
    <source>
        <dbReference type="ARBA" id="ARBA00022840"/>
    </source>
</evidence>
<dbReference type="PANTHER" id="PTHR47642">
    <property type="entry name" value="ATP-DEPENDENT DNA HELICASE"/>
    <property type="match status" value="1"/>
</dbReference>
<name>A0AAV0WND3_9HEMI</name>
<sequence length="170" mass="19221">MWKIKAQDKLVDSTRKLGNDNSIDSIIPKDNDKTGGLPKEIEIFVVAKVMLRTNLNVSQGLVNGAIGNITEINWPNFARDQLYDECIPKSIRVDFGKDGIHKIEPISIQFPAMRSYGPKLFAKGQAYVTLSRVKSLQGLRIEQLDCSKLMGRTPCNIDALEEMERMRELR</sequence>
<evidence type="ECO:0000256" key="4">
    <source>
        <dbReference type="ARBA" id="ARBA00022806"/>
    </source>
</evidence>
<keyword evidence="4" id="KW-0347">Helicase</keyword>
<evidence type="ECO:0000313" key="11">
    <source>
        <dbReference type="Proteomes" id="UP001160148"/>
    </source>
</evidence>
<organism evidence="10 11">
    <name type="scientific">Macrosiphum euphorbiae</name>
    <name type="common">potato aphid</name>
    <dbReference type="NCBI Taxonomy" id="13131"/>
    <lineage>
        <taxon>Eukaryota</taxon>
        <taxon>Metazoa</taxon>
        <taxon>Ecdysozoa</taxon>
        <taxon>Arthropoda</taxon>
        <taxon>Hexapoda</taxon>
        <taxon>Insecta</taxon>
        <taxon>Pterygota</taxon>
        <taxon>Neoptera</taxon>
        <taxon>Paraneoptera</taxon>
        <taxon>Hemiptera</taxon>
        <taxon>Sternorrhyncha</taxon>
        <taxon>Aphidomorpha</taxon>
        <taxon>Aphidoidea</taxon>
        <taxon>Aphididae</taxon>
        <taxon>Macrosiphini</taxon>
        <taxon>Macrosiphum</taxon>
    </lineage>
</organism>
<keyword evidence="7" id="KW-0234">DNA repair</keyword>
<dbReference type="EMBL" id="CARXXK010000002">
    <property type="protein sequence ID" value="CAI6357361.1"/>
    <property type="molecule type" value="Genomic_DNA"/>
</dbReference>
<keyword evidence="2" id="KW-0227">DNA damage</keyword>
<evidence type="ECO:0000256" key="6">
    <source>
        <dbReference type="ARBA" id="ARBA00023125"/>
    </source>
</evidence>
<keyword evidence="6" id="KW-0238">DNA-binding</keyword>
<evidence type="ECO:0000256" key="8">
    <source>
        <dbReference type="ARBA" id="ARBA00023235"/>
    </source>
</evidence>
<feature type="domain" description="DNA helicase Pif1-like 2B" evidence="9">
    <location>
        <begin position="47"/>
        <end position="71"/>
    </location>
</feature>